<proteinExistence type="inferred from homology"/>
<dbReference type="PROSITE" id="PS00122">
    <property type="entry name" value="CARBOXYLESTERASE_B_1"/>
    <property type="match status" value="1"/>
</dbReference>
<dbReference type="STRING" id="1664694.A0A0N0NIR1"/>
<dbReference type="InterPro" id="IPR019826">
    <property type="entry name" value="Carboxylesterase_B_AS"/>
</dbReference>
<organism evidence="6 7">
    <name type="scientific">Cyphellophora attinorum</name>
    <dbReference type="NCBI Taxonomy" id="1664694"/>
    <lineage>
        <taxon>Eukaryota</taxon>
        <taxon>Fungi</taxon>
        <taxon>Dikarya</taxon>
        <taxon>Ascomycota</taxon>
        <taxon>Pezizomycotina</taxon>
        <taxon>Eurotiomycetes</taxon>
        <taxon>Chaetothyriomycetidae</taxon>
        <taxon>Chaetothyriales</taxon>
        <taxon>Cyphellophoraceae</taxon>
        <taxon>Cyphellophora</taxon>
    </lineage>
</organism>
<dbReference type="ESTHER" id="9euro-a0a0n0nir1">
    <property type="family name" value="Fungal_carboxylesterase_lipase"/>
</dbReference>
<evidence type="ECO:0000256" key="3">
    <source>
        <dbReference type="RuleBase" id="RU361235"/>
    </source>
</evidence>
<dbReference type="InterPro" id="IPR029058">
    <property type="entry name" value="AB_hydrolase_fold"/>
</dbReference>
<evidence type="ECO:0000313" key="7">
    <source>
        <dbReference type="Proteomes" id="UP000038010"/>
    </source>
</evidence>
<dbReference type="SUPFAM" id="SSF53474">
    <property type="entry name" value="alpha/beta-Hydrolases"/>
    <property type="match status" value="1"/>
</dbReference>
<dbReference type="InterPro" id="IPR002018">
    <property type="entry name" value="CarbesteraseB"/>
</dbReference>
<dbReference type="AlphaFoldDB" id="A0A0N0NIR1"/>
<dbReference type="GO" id="GO:0016787">
    <property type="term" value="F:hydrolase activity"/>
    <property type="evidence" value="ECO:0007669"/>
    <property type="project" value="UniProtKB-KW"/>
</dbReference>
<feature type="domain" description="Carboxylesterase type B" evidence="5">
    <location>
        <begin position="27"/>
        <end position="507"/>
    </location>
</feature>
<dbReference type="Pfam" id="PF00135">
    <property type="entry name" value="COesterase"/>
    <property type="match status" value="1"/>
</dbReference>
<evidence type="ECO:0000256" key="2">
    <source>
        <dbReference type="ARBA" id="ARBA00022801"/>
    </source>
</evidence>
<evidence type="ECO:0000256" key="4">
    <source>
        <dbReference type="SAM" id="MobiDB-lite"/>
    </source>
</evidence>
<name>A0A0N0NIR1_9EURO</name>
<dbReference type="RefSeq" id="XP_017996001.1">
    <property type="nucleotide sequence ID" value="XM_018141580.1"/>
</dbReference>
<evidence type="ECO:0000256" key="1">
    <source>
        <dbReference type="ARBA" id="ARBA00005964"/>
    </source>
</evidence>
<comment type="caution">
    <text evidence="6">The sequence shown here is derived from an EMBL/GenBank/DDBJ whole genome shotgun (WGS) entry which is preliminary data.</text>
</comment>
<reference evidence="6 7" key="1">
    <citation type="submission" date="2015-06" db="EMBL/GenBank/DDBJ databases">
        <title>Draft genome of the ant-associated black yeast Phialophora attae CBS 131958.</title>
        <authorList>
            <person name="Moreno L.F."/>
            <person name="Stielow B.J."/>
            <person name="de Hoog S."/>
            <person name="Vicente V.A."/>
            <person name="Weiss V.A."/>
            <person name="de Vries M."/>
            <person name="Cruz L.M."/>
            <person name="Souza E.M."/>
        </authorList>
    </citation>
    <scope>NUCLEOTIDE SEQUENCE [LARGE SCALE GENOMIC DNA]</scope>
    <source>
        <strain evidence="6 7">CBS 131958</strain>
    </source>
</reference>
<dbReference type="EC" id="3.1.1.-" evidence="3"/>
<keyword evidence="7" id="KW-1185">Reference proteome</keyword>
<sequence length="523" mass="57893">MATLYEENTKFPSVDLGYARYQPDYHESGGYYDFQNIRYAAPPTGNRRFQPPVPVSQAEDHELRAPETTTPPQAVPAWVRGTEDWSDRGTEDCCKVPVLVWLYGGGYTAGSKELFGSGAGLLARAAKPMIYVALNYRLGIFGFLGGPDYIDQGGTSNLGLLDQRFGLEWVQEHISLFGGDPDEVTVMGQSAGGGSILHQITAYGGSQGPSPFKRAVLQSPGFYPITSPEVMNRDFRCLLEHAKCESLEELKMLSGQELKVANLAVIDTAPYGQFLLGPVVDGTFVPDLPGRLLLDGQFDKDLDIMLGQCFNEGGDYVEPVDISEDYMSKYLDRTFSSISLDTKNHIMSDLYPPADGSNEQALALRGHLGFSSMAPFYSTPTARLQRLISDAVYIQHNNALSQAFREQNFNYLWSASEGRHGADLAYTFYAEDEPPIPVLPPVKSQYLAHALQKYITNFVISGDPNGENDDGLPTMERRGQNGLVLEIRDDGFKQTSDPSDKEQCAWWQQNPLWETPVPATEQR</sequence>
<dbReference type="VEuPathDB" id="FungiDB:AB675_1674"/>
<keyword evidence="2 3" id="KW-0378">Hydrolase</keyword>
<dbReference type="Gene3D" id="3.40.50.1820">
    <property type="entry name" value="alpha/beta hydrolase"/>
    <property type="match status" value="1"/>
</dbReference>
<gene>
    <name evidence="6" type="ORF">AB675_1674</name>
</gene>
<dbReference type="OrthoDB" id="408631at2759"/>
<protein>
    <recommendedName>
        <fullName evidence="3">Carboxylic ester hydrolase</fullName>
        <ecNumber evidence="3">3.1.1.-</ecNumber>
    </recommendedName>
</protein>
<dbReference type="InterPro" id="IPR050309">
    <property type="entry name" value="Type-B_Carboxylest/Lipase"/>
</dbReference>
<comment type="similarity">
    <text evidence="1 3">Belongs to the type-B carboxylesterase/lipase family.</text>
</comment>
<dbReference type="PANTHER" id="PTHR11559">
    <property type="entry name" value="CARBOXYLESTERASE"/>
    <property type="match status" value="1"/>
</dbReference>
<evidence type="ECO:0000259" key="5">
    <source>
        <dbReference type="Pfam" id="PF00135"/>
    </source>
</evidence>
<dbReference type="EMBL" id="LFJN01000034">
    <property type="protein sequence ID" value="KPI36038.1"/>
    <property type="molecule type" value="Genomic_DNA"/>
</dbReference>
<dbReference type="GeneID" id="28733460"/>
<accession>A0A0N0NIR1</accession>
<evidence type="ECO:0000313" key="6">
    <source>
        <dbReference type="EMBL" id="KPI36038.1"/>
    </source>
</evidence>
<dbReference type="Proteomes" id="UP000038010">
    <property type="component" value="Unassembled WGS sequence"/>
</dbReference>
<feature type="region of interest" description="Disordered" evidence="4">
    <location>
        <begin position="45"/>
        <end position="75"/>
    </location>
</feature>